<dbReference type="SUPFAM" id="SSF52218">
    <property type="entry name" value="Flavoproteins"/>
    <property type="match status" value="1"/>
</dbReference>
<evidence type="ECO:0000259" key="1">
    <source>
        <dbReference type="PROSITE" id="PS50902"/>
    </source>
</evidence>
<dbReference type="InterPro" id="IPR026816">
    <property type="entry name" value="Flavodoxin_dom"/>
</dbReference>
<protein>
    <submittedName>
        <fullName evidence="2">Flavodoxin</fullName>
    </submittedName>
</protein>
<dbReference type="Proteomes" id="UP000538929">
    <property type="component" value="Unassembled WGS sequence"/>
</dbReference>
<evidence type="ECO:0000313" key="3">
    <source>
        <dbReference type="Proteomes" id="UP000538929"/>
    </source>
</evidence>
<sequence length="187" mass="21167">MMIVLVGYASAHGSVREIAERVASRLEGAGCRVDCRSLEDRGPGNPAEWDACVIGSAVHNQDWLPDARQWVERYTAELSRMPVWMFSVGMSRAVGYRLRARAEEEQRRRVLKELRERIHPVEHKVFSGKVHPEHLNPVGRTLFRAMGGRYGDYRDWPMIEAWADSVAERLTARAEWGSPPGRGGGSR</sequence>
<proteinExistence type="predicted"/>
<dbReference type="PANTHER" id="PTHR38030:SF2">
    <property type="entry name" value="PROTOPORPHYRINOGEN IX DEHYDROGENASE [QUINONE]"/>
    <property type="match status" value="1"/>
</dbReference>
<comment type="caution">
    <text evidence="2">The sequence shown here is derived from an EMBL/GenBank/DDBJ whole genome shotgun (WGS) entry which is preliminary data.</text>
</comment>
<evidence type="ECO:0000313" key="2">
    <source>
        <dbReference type="EMBL" id="MBB0246230.1"/>
    </source>
</evidence>
<dbReference type="EMBL" id="VKHT01000789">
    <property type="protein sequence ID" value="MBB0246230.1"/>
    <property type="molecule type" value="Genomic_DNA"/>
</dbReference>
<reference evidence="3" key="1">
    <citation type="submission" date="2019-10" db="EMBL/GenBank/DDBJ databases">
        <title>Streptomyces sp. nov., a novel actinobacterium isolated from alkaline environment.</title>
        <authorList>
            <person name="Golinska P."/>
        </authorList>
    </citation>
    <scope>NUCLEOTIDE SEQUENCE [LARGE SCALE GENOMIC DNA]</scope>
    <source>
        <strain evidence="3">DSM 42118</strain>
    </source>
</reference>
<dbReference type="InterPro" id="IPR052200">
    <property type="entry name" value="Protoporphyrinogen_IX_DH"/>
</dbReference>
<dbReference type="InterPro" id="IPR029039">
    <property type="entry name" value="Flavoprotein-like_sf"/>
</dbReference>
<gene>
    <name evidence="2" type="ORF">FNQ90_19485</name>
</gene>
<accession>A0A7W3TGH9</accession>
<dbReference type="AlphaFoldDB" id="A0A7W3TGH9"/>
<dbReference type="PROSITE" id="PS50902">
    <property type="entry name" value="FLAVODOXIN_LIKE"/>
    <property type="match status" value="1"/>
</dbReference>
<dbReference type="GO" id="GO:0006783">
    <property type="term" value="P:heme biosynthetic process"/>
    <property type="evidence" value="ECO:0007669"/>
    <property type="project" value="TreeGrafter"/>
</dbReference>
<keyword evidence="3" id="KW-1185">Reference proteome</keyword>
<feature type="domain" description="Flavodoxin-like" evidence="1">
    <location>
        <begin position="4"/>
        <end position="167"/>
    </location>
</feature>
<dbReference type="Gene3D" id="3.40.50.360">
    <property type="match status" value="1"/>
</dbReference>
<dbReference type="InterPro" id="IPR008254">
    <property type="entry name" value="Flavodoxin/NO_synth"/>
</dbReference>
<name>A0A7W3TGH9_9ACTN</name>
<dbReference type="GO" id="GO:0070819">
    <property type="term" value="F:menaquinone-dependent protoporphyrinogen oxidase activity"/>
    <property type="evidence" value="ECO:0007669"/>
    <property type="project" value="TreeGrafter"/>
</dbReference>
<dbReference type="GO" id="GO:0010181">
    <property type="term" value="F:FMN binding"/>
    <property type="evidence" value="ECO:0007669"/>
    <property type="project" value="InterPro"/>
</dbReference>
<dbReference type="PANTHER" id="PTHR38030">
    <property type="entry name" value="PROTOPORPHYRINOGEN IX DEHYDROGENASE [MENAQUINONE]"/>
    <property type="match status" value="1"/>
</dbReference>
<dbReference type="Pfam" id="PF12724">
    <property type="entry name" value="Flavodoxin_5"/>
    <property type="match status" value="1"/>
</dbReference>
<organism evidence="2 3">
    <name type="scientific">Streptomyces alkaliphilus</name>
    <dbReference type="NCBI Taxonomy" id="1472722"/>
    <lineage>
        <taxon>Bacteria</taxon>
        <taxon>Bacillati</taxon>
        <taxon>Actinomycetota</taxon>
        <taxon>Actinomycetes</taxon>
        <taxon>Kitasatosporales</taxon>
        <taxon>Streptomycetaceae</taxon>
        <taxon>Streptomyces</taxon>
    </lineage>
</organism>